<evidence type="ECO:0000256" key="1">
    <source>
        <dbReference type="SAM" id="MobiDB-lite"/>
    </source>
</evidence>
<accession>A0A9Q0THS3</accession>
<organism evidence="2 3">
    <name type="scientific">Salix purpurea</name>
    <name type="common">Purple osier willow</name>
    <dbReference type="NCBI Taxonomy" id="77065"/>
    <lineage>
        <taxon>Eukaryota</taxon>
        <taxon>Viridiplantae</taxon>
        <taxon>Streptophyta</taxon>
        <taxon>Embryophyta</taxon>
        <taxon>Tracheophyta</taxon>
        <taxon>Spermatophyta</taxon>
        <taxon>Magnoliopsida</taxon>
        <taxon>eudicotyledons</taxon>
        <taxon>Gunneridae</taxon>
        <taxon>Pentapetalae</taxon>
        <taxon>rosids</taxon>
        <taxon>fabids</taxon>
        <taxon>Malpighiales</taxon>
        <taxon>Salicaceae</taxon>
        <taxon>Saliceae</taxon>
        <taxon>Salix</taxon>
    </lineage>
</organism>
<protein>
    <submittedName>
        <fullName evidence="2">Uncharacterized protein</fullName>
    </submittedName>
</protein>
<reference evidence="2" key="1">
    <citation type="submission" date="2022-11" db="EMBL/GenBank/DDBJ databases">
        <authorList>
            <person name="Hyden B.L."/>
            <person name="Feng K."/>
            <person name="Yates T."/>
            <person name="Jawdy S."/>
            <person name="Smart L.B."/>
            <person name="Muchero W."/>
        </authorList>
    </citation>
    <scope>NUCLEOTIDE SEQUENCE</scope>
    <source>
        <tissue evidence="2">Shoot tip</tissue>
    </source>
</reference>
<dbReference type="Proteomes" id="UP001151532">
    <property type="component" value="Chromosome 1"/>
</dbReference>
<dbReference type="EMBL" id="JAPFFK010000015">
    <property type="protein sequence ID" value="KAJ6711873.1"/>
    <property type="molecule type" value="Genomic_DNA"/>
</dbReference>
<sequence>MVVPSEGPVNEGVTGSILRELSEVKRENARQKIVIKEEKSGVASGYMQGVLTGTFKVDGTDSSGVGKRNESENGGVCKKRGLMNGKQQ</sequence>
<comment type="caution">
    <text evidence="2">The sequence shown here is derived from an EMBL/GenBank/DDBJ whole genome shotgun (WGS) entry which is preliminary data.</text>
</comment>
<evidence type="ECO:0000313" key="2">
    <source>
        <dbReference type="EMBL" id="KAJ6711873.1"/>
    </source>
</evidence>
<keyword evidence="3" id="KW-1185">Reference proteome</keyword>
<reference evidence="2" key="2">
    <citation type="journal article" date="2023" name="Int. J. Mol. Sci.">
        <title>De Novo Assembly and Annotation of 11 Diverse Shrub Willow (Salix) Genomes Reveals Novel Gene Organization in Sex-Linked Regions.</title>
        <authorList>
            <person name="Hyden B."/>
            <person name="Feng K."/>
            <person name="Yates T.B."/>
            <person name="Jawdy S."/>
            <person name="Cereghino C."/>
            <person name="Smart L.B."/>
            <person name="Muchero W."/>
        </authorList>
    </citation>
    <scope>NUCLEOTIDE SEQUENCE</scope>
    <source>
        <tissue evidence="2">Shoot tip</tissue>
    </source>
</reference>
<name>A0A9Q0THS3_SALPP</name>
<feature type="region of interest" description="Disordered" evidence="1">
    <location>
        <begin position="58"/>
        <end position="88"/>
    </location>
</feature>
<proteinExistence type="predicted"/>
<evidence type="ECO:0000313" key="3">
    <source>
        <dbReference type="Proteomes" id="UP001151532"/>
    </source>
</evidence>
<dbReference type="AlphaFoldDB" id="A0A9Q0THS3"/>
<gene>
    <name evidence="2" type="ORF">OIU79_008154</name>
</gene>